<dbReference type="Proteomes" id="UP000827986">
    <property type="component" value="Unassembled WGS sequence"/>
</dbReference>
<proteinExistence type="predicted"/>
<name>A0A9D3WVV4_9SAUR</name>
<organism evidence="1 2">
    <name type="scientific">Mauremys mutica</name>
    <name type="common">yellowpond turtle</name>
    <dbReference type="NCBI Taxonomy" id="74926"/>
    <lineage>
        <taxon>Eukaryota</taxon>
        <taxon>Metazoa</taxon>
        <taxon>Chordata</taxon>
        <taxon>Craniata</taxon>
        <taxon>Vertebrata</taxon>
        <taxon>Euteleostomi</taxon>
        <taxon>Archelosauria</taxon>
        <taxon>Testudinata</taxon>
        <taxon>Testudines</taxon>
        <taxon>Cryptodira</taxon>
        <taxon>Durocryptodira</taxon>
        <taxon>Testudinoidea</taxon>
        <taxon>Geoemydidae</taxon>
        <taxon>Geoemydinae</taxon>
        <taxon>Mauremys</taxon>
    </lineage>
</organism>
<dbReference type="AlphaFoldDB" id="A0A9D3WVV4"/>
<reference evidence="1" key="1">
    <citation type="submission" date="2021-09" db="EMBL/GenBank/DDBJ databases">
        <title>The genome of Mauremys mutica provides insights into the evolution of semi-aquatic lifestyle.</title>
        <authorList>
            <person name="Gong S."/>
            <person name="Gao Y."/>
        </authorList>
    </citation>
    <scope>NUCLEOTIDE SEQUENCE</scope>
    <source>
        <strain evidence="1">MM-2020</strain>
        <tissue evidence="1">Muscle</tissue>
    </source>
</reference>
<comment type="caution">
    <text evidence="1">The sequence shown here is derived from an EMBL/GenBank/DDBJ whole genome shotgun (WGS) entry which is preliminary data.</text>
</comment>
<evidence type="ECO:0000313" key="1">
    <source>
        <dbReference type="EMBL" id="KAH1169084.1"/>
    </source>
</evidence>
<accession>A0A9D3WVV4</accession>
<gene>
    <name evidence="1" type="ORF">KIL84_013674</name>
</gene>
<evidence type="ECO:0000313" key="2">
    <source>
        <dbReference type="Proteomes" id="UP000827986"/>
    </source>
</evidence>
<keyword evidence="2" id="KW-1185">Reference proteome</keyword>
<protein>
    <submittedName>
        <fullName evidence="1">Uncharacterized protein</fullName>
    </submittedName>
</protein>
<dbReference type="EMBL" id="JAHDVG010000485">
    <property type="protein sequence ID" value="KAH1169084.1"/>
    <property type="molecule type" value="Genomic_DNA"/>
</dbReference>
<sequence>MWRAALPYPLEPPAVSCFSRCNLDTIIICTVLSSRVRKIVVSIYDINNKLILYMPQHLKLKCISVVHICSSAYWTDIFSFGLYFVYREDMKTNEPLTLEFSKFSAL</sequence>